<dbReference type="AlphaFoldDB" id="A0AAD9ILF6"/>
<evidence type="ECO:0000256" key="3">
    <source>
        <dbReference type="ARBA" id="ARBA00022454"/>
    </source>
</evidence>
<keyword evidence="3" id="KW-0158">Chromosome</keyword>
<dbReference type="GO" id="GO:0005634">
    <property type="term" value="C:nucleus"/>
    <property type="evidence" value="ECO:0007669"/>
    <property type="project" value="InterPro"/>
</dbReference>
<keyword evidence="9" id="KW-0137">Centromere</keyword>
<evidence type="ECO:0000256" key="2">
    <source>
        <dbReference type="ARBA" id="ARBA00008643"/>
    </source>
</evidence>
<accession>A0AAD9ILF6</accession>
<gene>
    <name evidence="10" type="ORF">QBZ16_002133</name>
</gene>
<proteinExistence type="inferred from homology"/>
<keyword evidence="5" id="KW-0498">Mitosis</keyword>
<keyword evidence="8" id="KW-0131">Cell cycle</keyword>
<sequence length="232" mass="24917">MADDGPAPLAVSELLQLDPTAFVEDLYNAAHCHCADAFDEAVRRDLGPALSLAQQEQIMQATAALYDQARAALSSQLQRFEEFALETCLCIPPGLVTSAQAGAPSTEEHIDPEEEAAVQGRLVALRKEIAADKEATRVAQRRLAACEAVLRPTDTTFDEGLSRLAASLQEKETASGDVFVLSQSGARLESLLSELRGLMANQPRPGPVEKLKLLAKTIPSTQLEALKENLVV</sequence>
<dbReference type="GO" id="GO:0051301">
    <property type="term" value="P:cell division"/>
    <property type="evidence" value="ECO:0007669"/>
    <property type="project" value="UniProtKB-KW"/>
</dbReference>
<evidence type="ECO:0000313" key="11">
    <source>
        <dbReference type="Proteomes" id="UP001255856"/>
    </source>
</evidence>
<keyword evidence="11" id="KW-1185">Reference proteome</keyword>
<dbReference type="InterPro" id="IPR008685">
    <property type="entry name" value="Centromere_Mis12"/>
</dbReference>
<name>A0AAD9ILF6_PROWI</name>
<evidence type="ECO:0000313" key="10">
    <source>
        <dbReference type="EMBL" id="KAK2079738.1"/>
    </source>
</evidence>
<evidence type="ECO:0000256" key="6">
    <source>
        <dbReference type="ARBA" id="ARBA00022838"/>
    </source>
</evidence>
<evidence type="ECO:0000256" key="9">
    <source>
        <dbReference type="ARBA" id="ARBA00023328"/>
    </source>
</evidence>
<keyword evidence="7" id="KW-0175">Coiled coil</keyword>
<evidence type="ECO:0000256" key="4">
    <source>
        <dbReference type="ARBA" id="ARBA00022618"/>
    </source>
</evidence>
<comment type="subcellular location">
    <subcellularLocation>
        <location evidence="1">Chromosome</location>
        <location evidence="1">Centromere</location>
        <location evidence="1">Kinetochore</location>
    </subcellularLocation>
</comment>
<dbReference type="Proteomes" id="UP001255856">
    <property type="component" value="Unassembled WGS sequence"/>
</dbReference>
<dbReference type="Pfam" id="PF05859">
    <property type="entry name" value="Mis12"/>
    <property type="match status" value="1"/>
</dbReference>
<dbReference type="EMBL" id="JASFZW010000002">
    <property type="protein sequence ID" value="KAK2079738.1"/>
    <property type="molecule type" value="Genomic_DNA"/>
</dbReference>
<dbReference type="GO" id="GO:0000070">
    <property type="term" value="P:mitotic sister chromatid segregation"/>
    <property type="evidence" value="ECO:0007669"/>
    <property type="project" value="TreeGrafter"/>
</dbReference>
<dbReference type="GO" id="GO:0000444">
    <property type="term" value="C:MIS12/MIND type complex"/>
    <property type="evidence" value="ECO:0007669"/>
    <property type="project" value="TreeGrafter"/>
</dbReference>
<reference evidence="10" key="1">
    <citation type="submission" date="2021-01" db="EMBL/GenBank/DDBJ databases">
        <authorList>
            <person name="Eckstrom K.M.E."/>
        </authorList>
    </citation>
    <scope>NUCLEOTIDE SEQUENCE</scope>
    <source>
        <strain evidence="10">UVCC 0001</strain>
    </source>
</reference>
<evidence type="ECO:0000256" key="1">
    <source>
        <dbReference type="ARBA" id="ARBA00004629"/>
    </source>
</evidence>
<keyword evidence="6" id="KW-0995">Kinetochore</keyword>
<evidence type="ECO:0000256" key="5">
    <source>
        <dbReference type="ARBA" id="ARBA00022776"/>
    </source>
</evidence>
<comment type="similarity">
    <text evidence="2">Belongs to the mis12 family.</text>
</comment>
<dbReference type="PANTHER" id="PTHR14527">
    <property type="entry name" value="PROTEIN MIS12 HOMOLOG"/>
    <property type="match status" value="1"/>
</dbReference>
<comment type="caution">
    <text evidence="10">The sequence shown here is derived from an EMBL/GenBank/DDBJ whole genome shotgun (WGS) entry which is preliminary data.</text>
</comment>
<dbReference type="PANTHER" id="PTHR14527:SF2">
    <property type="entry name" value="PROTEIN MIS12 HOMOLOG"/>
    <property type="match status" value="1"/>
</dbReference>
<evidence type="ECO:0000256" key="7">
    <source>
        <dbReference type="ARBA" id="ARBA00023054"/>
    </source>
</evidence>
<organism evidence="10 11">
    <name type="scientific">Prototheca wickerhamii</name>
    <dbReference type="NCBI Taxonomy" id="3111"/>
    <lineage>
        <taxon>Eukaryota</taxon>
        <taxon>Viridiplantae</taxon>
        <taxon>Chlorophyta</taxon>
        <taxon>core chlorophytes</taxon>
        <taxon>Trebouxiophyceae</taxon>
        <taxon>Chlorellales</taxon>
        <taxon>Chlorellaceae</taxon>
        <taxon>Prototheca</taxon>
    </lineage>
</organism>
<protein>
    <submittedName>
        <fullName evidence="10">Uncharacterized protein</fullName>
    </submittedName>
</protein>
<evidence type="ECO:0000256" key="8">
    <source>
        <dbReference type="ARBA" id="ARBA00023306"/>
    </source>
</evidence>
<keyword evidence="4" id="KW-0132">Cell division</keyword>
<dbReference type="GO" id="GO:0051382">
    <property type="term" value="P:kinetochore assembly"/>
    <property type="evidence" value="ECO:0007669"/>
    <property type="project" value="TreeGrafter"/>
</dbReference>